<dbReference type="InterPro" id="IPR010610">
    <property type="entry name" value="EryCIII-like_C"/>
</dbReference>
<dbReference type="RefSeq" id="WP_051510292.1">
    <property type="nucleotide sequence ID" value="NZ_AWSA01000011.1"/>
</dbReference>
<dbReference type="FunFam" id="3.40.50.2000:FF:000009">
    <property type="entry name" value="Sterol 3-beta-glucosyltransferase UGT80A2"/>
    <property type="match status" value="1"/>
</dbReference>
<dbReference type="Pfam" id="PF03033">
    <property type="entry name" value="Glyco_transf_28"/>
    <property type="match status" value="1"/>
</dbReference>
<dbReference type="GO" id="GO:0005975">
    <property type="term" value="P:carbohydrate metabolic process"/>
    <property type="evidence" value="ECO:0007669"/>
    <property type="project" value="InterPro"/>
</dbReference>
<gene>
    <name evidence="3" type="ORF">N865_06220</name>
</gene>
<comment type="caution">
    <text evidence="3">The sequence shown here is derived from an EMBL/GenBank/DDBJ whole genome shotgun (WGS) entry which is preliminary data.</text>
</comment>
<evidence type="ECO:0000259" key="1">
    <source>
        <dbReference type="Pfam" id="PF03033"/>
    </source>
</evidence>
<dbReference type="PANTHER" id="PTHR48050">
    <property type="entry name" value="STEROL 3-BETA-GLUCOSYLTRANSFERASE"/>
    <property type="match status" value="1"/>
</dbReference>
<dbReference type="STRING" id="1386089.N865_06220"/>
<dbReference type="InterPro" id="IPR002213">
    <property type="entry name" value="UDP_glucos_trans"/>
</dbReference>
<dbReference type="Gene3D" id="3.40.50.2000">
    <property type="entry name" value="Glycogen Phosphorylase B"/>
    <property type="match status" value="2"/>
</dbReference>
<feature type="domain" description="Erythromycin biosynthesis protein CIII-like C-terminal" evidence="2">
    <location>
        <begin position="303"/>
        <end position="395"/>
    </location>
</feature>
<evidence type="ECO:0000313" key="4">
    <source>
        <dbReference type="Proteomes" id="UP000019489"/>
    </source>
</evidence>
<organism evidence="3 4">
    <name type="scientific">Intrasporangium oryzae NRRL B-24470</name>
    <dbReference type="NCBI Taxonomy" id="1386089"/>
    <lineage>
        <taxon>Bacteria</taxon>
        <taxon>Bacillati</taxon>
        <taxon>Actinomycetota</taxon>
        <taxon>Actinomycetes</taxon>
        <taxon>Micrococcales</taxon>
        <taxon>Intrasporangiaceae</taxon>
        <taxon>Intrasporangium</taxon>
    </lineage>
</organism>
<dbReference type="GO" id="GO:0016758">
    <property type="term" value="F:hexosyltransferase activity"/>
    <property type="evidence" value="ECO:0007669"/>
    <property type="project" value="InterPro"/>
</dbReference>
<name>W9GAW0_9MICO</name>
<dbReference type="Proteomes" id="UP000019489">
    <property type="component" value="Unassembled WGS sequence"/>
</dbReference>
<dbReference type="GO" id="GO:0008194">
    <property type="term" value="F:UDP-glycosyltransferase activity"/>
    <property type="evidence" value="ECO:0007669"/>
    <property type="project" value="InterPro"/>
</dbReference>
<proteinExistence type="predicted"/>
<dbReference type="GO" id="GO:0033072">
    <property type="term" value="P:vancomycin biosynthetic process"/>
    <property type="evidence" value="ECO:0007669"/>
    <property type="project" value="UniProtKB-ARBA"/>
</dbReference>
<evidence type="ECO:0000259" key="2">
    <source>
        <dbReference type="Pfam" id="PF06722"/>
    </source>
</evidence>
<dbReference type="AlphaFoldDB" id="W9GAW0"/>
<feature type="domain" description="Glycosyltransferase family 28 N-terminal" evidence="1">
    <location>
        <begin position="3"/>
        <end position="88"/>
    </location>
</feature>
<dbReference type="EMBL" id="AWSA01000011">
    <property type="protein sequence ID" value="EWT02367.1"/>
    <property type="molecule type" value="Genomic_DNA"/>
</dbReference>
<dbReference type="InterPro" id="IPR050426">
    <property type="entry name" value="Glycosyltransferase_28"/>
</dbReference>
<dbReference type="CDD" id="cd03784">
    <property type="entry name" value="GT1_Gtf-like"/>
    <property type="match status" value="1"/>
</dbReference>
<dbReference type="SUPFAM" id="SSF53756">
    <property type="entry name" value="UDP-Glycosyltransferase/glycogen phosphorylase"/>
    <property type="match status" value="1"/>
</dbReference>
<dbReference type="OrthoDB" id="3253247at2"/>
<dbReference type="Pfam" id="PF06722">
    <property type="entry name" value="EryCIII-like_C"/>
    <property type="match status" value="1"/>
</dbReference>
<reference evidence="3 4" key="1">
    <citation type="submission" date="2013-08" db="EMBL/GenBank/DDBJ databases">
        <title>Intrasporangium oryzae NRRL B-24470.</title>
        <authorList>
            <person name="Liu H."/>
            <person name="Wang G."/>
        </authorList>
    </citation>
    <scope>NUCLEOTIDE SEQUENCE [LARGE SCALE GENOMIC DNA]</scope>
    <source>
        <strain evidence="3 4">NRRL B-24470</strain>
    </source>
</reference>
<protein>
    <submittedName>
        <fullName evidence="3">Glucosyltransferase</fullName>
    </submittedName>
</protein>
<evidence type="ECO:0000313" key="3">
    <source>
        <dbReference type="EMBL" id="EWT02367.1"/>
    </source>
</evidence>
<keyword evidence="4" id="KW-1185">Reference proteome</keyword>
<sequence length="443" mass="46753">MRVLLLGMGSRGDVQPMVALGERLVERGYAVSLAAAADFRDLVAGHGIDFEAFSFELEEGVRSDLGREWLQGSSTNQVREARLMRRAVAWTAEALAGDLERLVARADAVVSSALTFDAVDALVSGTSTPHVYAIFQPVWPSEYGPSLAFALRPHGRSVANLAWSLLAGRAAHDIVRPTGDLLRARRGLPRGSFRSYAAAARRTPTLLAVGRAVVPPAPDWPPAVRQTGFWFCRAPGSEPLDPALERFLDAGPPPVHLGFGSMPTADPVAVVRGFCAVLDRLGLRGVVSAGLAGLAVEAISEAGLPTSVLGIAGAPHEALFPRCSAVVHHGGAGTSAAAFRAGVPQVVVPHAADQPYWGRRVSDLGVGPRPIARKDLTPDRLGAALEVALSARARSTAYDLGVRVRTEDGADDAARHIDGFLRRQAVDGSLTGNPCLRTTPRGR</sequence>
<dbReference type="InterPro" id="IPR004276">
    <property type="entry name" value="GlycoTrans_28_N"/>
</dbReference>
<dbReference type="PATRIC" id="fig|1386089.3.peg.1372"/>
<keyword evidence="3" id="KW-0808">Transferase</keyword>
<dbReference type="PANTHER" id="PTHR48050:SF13">
    <property type="entry name" value="STEROL 3-BETA-GLUCOSYLTRANSFERASE UGT80A2"/>
    <property type="match status" value="1"/>
</dbReference>
<dbReference type="eggNOG" id="COG1819">
    <property type="taxonomic scope" value="Bacteria"/>
</dbReference>
<accession>W9GAW0</accession>